<evidence type="ECO:0000256" key="1">
    <source>
        <dbReference type="SAM" id="MobiDB-lite"/>
    </source>
</evidence>
<evidence type="ECO:0000313" key="3">
    <source>
        <dbReference type="Proteomes" id="UP000053558"/>
    </source>
</evidence>
<evidence type="ECO:0000313" key="2">
    <source>
        <dbReference type="EMBL" id="EIW78975.1"/>
    </source>
</evidence>
<feature type="compositionally biased region" description="Polar residues" evidence="1">
    <location>
        <begin position="172"/>
        <end position="182"/>
    </location>
</feature>
<dbReference type="KEGG" id="cput:CONPUDRAFT_138230"/>
<protein>
    <submittedName>
        <fullName evidence="2">Uncharacterized protein</fullName>
    </submittedName>
</protein>
<comment type="caution">
    <text evidence="2">The sequence shown here is derived from an EMBL/GenBank/DDBJ whole genome shotgun (WGS) entry which is preliminary data.</text>
</comment>
<organism evidence="2 3">
    <name type="scientific">Coniophora puteana (strain RWD-64-598)</name>
    <name type="common">Brown rot fungus</name>
    <dbReference type="NCBI Taxonomy" id="741705"/>
    <lineage>
        <taxon>Eukaryota</taxon>
        <taxon>Fungi</taxon>
        <taxon>Dikarya</taxon>
        <taxon>Basidiomycota</taxon>
        <taxon>Agaricomycotina</taxon>
        <taxon>Agaricomycetes</taxon>
        <taxon>Agaricomycetidae</taxon>
        <taxon>Boletales</taxon>
        <taxon>Coniophorineae</taxon>
        <taxon>Coniophoraceae</taxon>
        <taxon>Coniophora</taxon>
    </lineage>
</organism>
<gene>
    <name evidence="2" type="ORF">CONPUDRAFT_138230</name>
</gene>
<feature type="compositionally biased region" description="Acidic residues" evidence="1">
    <location>
        <begin position="21"/>
        <end position="33"/>
    </location>
</feature>
<dbReference type="EMBL" id="JH711581">
    <property type="protein sequence ID" value="EIW78975.1"/>
    <property type="molecule type" value="Genomic_DNA"/>
</dbReference>
<name>A0A5M3MJY6_CONPW</name>
<dbReference type="AlphaFoldDB" id="A0A5M3MJY6"/>
<dbReference type="RefSeq" id="XP_007770718.1">
    <property type="nucleotide sequence ID" value="XM_007772528.1"/>
</dbReference>
<keyword evidence="3" id="KW-1185">Reference proteome</keyword>
<reference evidence="3" key="1">
    <citation type="journal article" date="2012" name="Science">
        <title>The Paleozoic origin of enzymatic lignin decomposition reconstructed from 31 fungal genomes.</title>
        <authorList>
            <person name="Floudas D."/>
            <person name="Binder M."/>
            <person name="Riley R."/>
            <person name="Barry K."/>
            <person name="Blanchette R.A."/>
            <person name="Henrissat B."/>
            <person name="Martinez A.T."/>
            <person name="Otillar R."/>
            <person name="Spatafora J.W."/>
            <person name="Yadav J.S."/>
            <person name="Aerts A."/>
            <person name="Benoit I."/>
            <person name="Boyd A."/>
            <person name="Carlson A."/>
            <person name="Copeland A."/>
            <person name="Coutinho P.M."/>
            <person name="de Vries R.P."/>
            <person name="Ferreira P."/>
            <person name="Findley K."/>
            <person name="Foster B."/>
            <person name="Gaskell J."/>
            <person name="Glotzer D."/>
            <person name="Gorecki P."/>
            <person name="Heitman J."/>
            <person name="Hesse C."/>
            <person name="Hori C."/>
            <person name="Igarashi K."/>
            <person name="Jurgens J.A."/>
            <person name="Kallen N."/>
            <person name="Kersten P."/>
            <person name="Kohler A."/>
            <person name="Kuees U."/>
            <person name="Kumar T.K.A."/>
            <person name="Kuo A."/>
            <person name="LaButti K."/>
            <person name="Larrondo L.F."/>
            <person name="Lindquist E."/>
            <person name="Ling A."/>
            <person name="Lombard V."/>
            <person name="Lucas S."/>
            <person name="Lundell T."/>
            <person name="Martin R."/>
            <person name="McLaughlin D.J."/>
            <person name="Morgenstern I."/>
            <person name="Morin E."/>
            <person name="Murat C."/>
            <person name="Nagy L.G."/>
            <person name="Nolan M."/>
            <person name="Ohm R.A."/>
            <person name="Patyshakuliyeva A."/>
            <person name="Rokas A."/>
            <person name="Ruiz-Duenas F.J."/>
            <person name="Sabat G."/>
            <person name="Salamov A."/>
            <person name="Samejima M."/>
            <person name="Schmutz J."/>
            <person name="Slot J.C."/>
            <person name="St John F."/>
            <person name="Stenlid J."/>
            <person name="Sun H."/>
            <person name="Sun S."/>
            <person name="Syed K."/>
            <person name="Tsang A."/>
            <person name="Wiebenga A."/>
            <person name="Young D."/>
            <person name="Pisabarro A."/>
            <person name="Eastwood D.C."/>
            <person name="Martin F."/>
            <person name="Cullen D."/>
            <person name="Grigoriev I.V."/>
            <person name="Hibbett D.S."/>
        </authorList>
    </citation>
    <scope>NUCLEOTIDE SEQUENCE [LARGE SCALE GENOMIC DNA]</scope>
    <source>
        <strain evidence="3">RWD-64-598 SS2</strain>
    </source>
</reference>
<feature type="compositionally biased region" description="Basic and acidic residues" evidence="1">
    <location>
        <begin position="34"/>
        <end position="72"/>
    </location>
</feature>
<accession>A0A5M3MJY6</accession>
<feature type="compositionally biased region" description="Polar residues" evidence="1">
    <location>
        <begin position="113"/>
        <end position="131"/>
    </location>
</feature>
<sequence length="345" mass="38697">MMGVADRIVMERARVRRVELQEEERIEEEMVREEEERQREEREEKKRREQEEREREEERKKEKAKEGREERARRRREGGAATDTDGDAMATDTSEAEKPPQRAGPPKPRLKTMSKQSVISIQSSEPGPSQQKQKRVASRAPSTAGSESETKRASTSRDGSISKEKKKKKLISEQTIDLSSASEMDISADELADARRTVRKPRRPQPVQRSVVGRGGSRAAMDDGEDGNYLSNITNRKDRQDTGPLTDEDVQDDFFTSIAKASEGDDQGEQTPRAKRGAPIPIPGAGSKGLKPLDMARLRAVKGNNGGQSSRASSDHDHMSEASAQPRRKRREDWLFSSSDAEESI</sequence>
<feature type="region of interest" description="Disordered" evidence="1">
    <location>
        <begin position="1"/>
        <end position="345"/>
    </location>
</feature>
<dbReference type="GeneID" id="19201166"/>
<dbReference type="Proteomes" id="UP000053558">
    <property type="component" value="Unassembled WGS sequence"/>
</dbReference>
<feature type="compositionally biased region" description="Low complexity" evidence="1">
    <location>
        <begin position="79"/>
        <end position="93"/>
    </location>
</feature>
<proteinExistence type="predicted"/>
<feature type="compositionally biased region" description="Basic and acidic residues" evidence="1">
    <location>
        <begin position="8"/>
        <end position="20"/>
    </location>
</feature>